<feature type="domain" description="Bacterial bifunctional deaminase-reductase C-terminal" evidence="1">
    <location>
        <begin position="3"/>
        <end position="183"/>
    </location>
</feature>
<dbReference type="Proteomes" id="UP001448858">
    <property type="component" value="Chromosome"/>
</dbReference>
<proteinExistence type="predicted"/>
<evidence type="ECO:0000313" key="3">
    <source>
        <dbReference type="Proteomes" id="UP001448858"/>
    </source>
</evidence>
<dbReference type="PANTHER" id="PTHR38011:SF2">
    <property type="entry name" value="BIFUNCTIONAL DEAMINASE-REDUCTASE DOMAIN PROTEIN"/>
    <property type="match status" value="1"/>
</dbReference>
<name>A0ABZ2ZW08_9MICC</name>
<protein>
    <submittedName>
        <fullName evidence="2">Dihydrofolate reductase family protein</fullName>
    </submittedName>
</protein>
<dbReference type="Gene3D" id="3.40.430.10">
    <property type="entry name" value="Dihydrofolate Reductase, subunit A"/>
    <property type="match status" value="1"/>
</dbReference>
<dbReference type="Pfam" id="PF01872">
    <property type="entry name" value="RibD_C"/>
    <property type="match status" value="1"/>
</dbReference>
<keyword evidence="3" id="KW-1185">Reference proteome</keyword>
<dbReference type="EMBL" id="CP151657">
    <property type="protein sequence ID" value="WZP15925.1"/>
    <property type="molecule type" value="Genomic_DNA"/>
</dbReference>
<dbReference type="InterPro" id="IPR002734">
    <property type="entry name" value="RibDG_C"/>
</dbReference>
<organism evidence="2 3">
    <name type="scientific">Arthrobacter citreus</name>
    <dbReference type="NCBI Taxonomy" id="1670"/>
    <lineage>
        <taxon>Bacteria</taxon>
        <taxon>Bacillati</taxon>
        <taxon>Actinomycetota</taxon>
        <taxon>Actinomycetes</taxon>
        <taxon>Micrococcales</taxon>
        <taxon>Micrococcaceae</taxon>
        <taxon>Arthrobacter</taxon>
    </lineage>
</organism>
<gene>
    <name evidence="2" type="ORF">AAE021_17545</name>
</gene>
<evidence type="ECO:0000259" key="1">
    <source>
        <dbReference type="Pfam" id="PF01872"/>
    </source>
</evidence>
<dbReference type="RefSeq" id="WP_342023576.1">
    <property type="nucleotide sequence ID" value="NZ_CP151657.1"/>
</dbReference>
<evidence type="ECO:0000313" key="2">
    <source>
        <dbReference type="EMBL" id="WZP15925.1"/>
    </source>
</evidence>
<dbReference type="InterPro" id="IPR024072">
    <property type="entry name" value="DHFR-like_dom_sf"/>
</dbReference>
<sequence>MTLSLNMFLSLDGVMQSPGAVDEDRSGGFENGGWLAPHMTTGVSRTVTGWFAKADSLLLGRGTYDMLQPFWEPVTDPEDQVAYAFNQLPKHLVTSTMENPTWHNTKVLKGDLLPAVAALRERRGEVQVHGSHRLARALHDAGLVDEYRLLVFPVVVGGGKRLFETGAASSGFRLLETETLDGGALHLRLRPIPFGTADFEHGWDH</sequence>
<reference evidence="2 3" key="1">
    <citation type="submission" date="2024-04" db="EMBL/GenBank/DDBJ databases">
        <title>Arthrobacter sp. from Plains bison fecal sample.</title>
        <authorList>
            <person name="Ruzzini A."/>
        </authorList>
    </citation>
    <scope>NUCLEOTIDE SEQUENCE [LARGE SCALE GENOMIC DNA]</scope>
    <source>
        <strain evidence="2 3">EINP1</strain>
    </source>
</reference>
<dbReference type="SUPFAM" id="SSF53597">
    <property type="entry name" value="Dihydrofolate reductase-like"/>
    <property type="match status" value="1"/>
</dbReference>
<dbReference type="InterPro" id="IPR050765">
    <property type="entry name" value="Riboflavin_Biosynth_HTPR"/>
</dbReference>
<dbReference type="PANTHER" id="PTHR38011">
    <property type="entry name" value="DIHYDROFOLATE REDUCTASE FAMILY PROTEIN (AFU_ORTHOLOGUE AFUA_8G06820)"/>
    <property type="match status" value="1"/>
</dbReference>
<accession>A0ABZ2ZW08</accession>